<dbReference type="Gene3D" id="1.10.150.130">
    <property type="match status" value="1"/>
</dbReference>
<protein>
    <submittedName>
        <fullName evidence="4">Site-specific integrase</fullName>
    </submittedName>
</protein>
<keyword evidence="5" id="KW-1185">Reference proteome</keyword>
<feature type="domain" description="Tyr recombinase" evidence="3">
    <location>
        <begin position="162"/>
        <end position="363"/>
    </location>
</feature>
<dbReference type="PANTHER" id="PTHR30349:SF81">
    <property type="entry name" value="TYROSINE RECOMBINASE XERC"/>
    <property type="match status" value="1"/>
</dbReference>
<keyword evidence="2" id="KW-0233">DNA recombination</keyword>
<dbReference type="InterPro" id="IPR002104">
    <property type="entry name" value="Integrase_catalytic"/>
</dbReference>
<dbReference type="InterPro" id="IPR013762">
    <property type="entry name" value="Integrase-like_cat_sf"/>
</dbReference>
<gene>
    <name evidence="4" type="ORF">EKG83_39665</name>
</gene>
<dbReference type="InterPro" id="IPR050090">
    <property type="entry name" value="Tyrosine_recombinase_XerCD"/>
</dbReference>
<evidence type="ECO:0000313" key="5">
    <source>
        <dbReference type="Proteomes" id="UP000325787"/>
    </source>
</evidence>
<dbReference type="GO" id="GO:0006310">
    <property type="term" value="P:DNA recombination"/>
    <property type="evidence" value="ECO:0007669"/>
    <property type="project" value="UniProtKB-KW"/>
</dbReference>
<dbReference type="InterPro" id="IPR010998">
    <property type="entry name" value="Integrase_recombinase_N"/>
</dbReference>
<dbReference type="Gene3D" id="1.10.443.10">
    <property type="entry name" value="Intergrase catalytic core"/>
    <property type="match status" value="1"/>
</dbReference>
<sequence length="377" mass="41771">MPSGSRYWTVIDDELHVMSVADRFLRELRFGRDRAESTSEAYARGVALFLCWCVRTGRDWTTAAAEMGLFMTWLKYTPTGDGQVVIGPGAAPVRGEARINAVLVAVRAFLSFAVVNGQAPQWVLGAIYELADTRDLPLETQSEDGGLFYRLRARHSLKEPETAMDRASDEEIVALFMACRSARDRLIVLLLSRVGLRRSQTVGLRRSDLHLLPDNRSLGCDVEGAHLHVTRRENANGAWSKSRRSYSVPADFLVVQAIDQYLLERHQCPEASNSDFLLVNLFRPPLGEPMPPGAVNELFKALCARAGLARSVTPHMCRHTFGSNLADSGALLDEIQHLMGHASPTSSQPYLHPSVSRLRQAVDRVPTPRVLAEGVSR</sequence>
<proteinExistence type="predicted"/>
<dbReference type="EMBL" id="CP034550">
    <property type="protein sequence ID" value="QFZ24792.1"/>
    <property type="molecule type" value="Genomic_DNA"/>
</dbReference>
<accession>A0A5Q0HGD8</accession>
<dbReference type="KEGG" id="ssyi:EKG83_39665"/>
<dbReference type="InterPro" id="IPR011010">
    <property type="entry name" value="DNA_brk_join_enz"/>
</dbReference>
<dbReference type="PROSITE" id="PS51898">
    <property type="entry name" value="TYR_RECOMBINASE"/>
    <property type="match status" value="1"/>
</dbReference>
<dbReference type="SUPFAM" id="SSF56349">
    <property type="entry name" value="DNA breaking-rejoining enzymes"/>
    <property type="match status" value="1"/>
</dbReference>
<reference evidence="5" key="1">
    <citation type="journal article" date="2021" name="Curr. Microbiol.">
        <title>Complete genome of nocamycin-producing strain Saccharothrix syringae NRRL B-16468 reveals the biosynthetic potential for secondary metabolites.</title>
        <authorList>
            <person name="Mo X."/>
            <person name="Yang S."/>
        </authorList>
    </citation>
    <scope>NUCLEOTIDE SEQUENCE [LARGE SCALE GENOMIC DNA]</scope>
    <source>
        <strain evidence="5">ATCC 51364 / DSM 43886 / JCM 6844 / KCTC 9398 / NBRC 14523 / NRRL B-16468 / INA 2240</strain>
    </source>
</reference>
<evidence type="ECO:0000259" key="3">
    <source>
        <dbReference type="PROSITE" id="PS51898"/>
    </source>
</evidence>
<dbReference type="Pfam" id="PF00589">
    <property type="entry name" value="Phage_integrase"/>
    <property type="match status" value="1"/>
</dbReference>
<dbReference type="GO" id="GO:0003677">
    <property type="term" value="F:DNA binding"/>
    <property type="evidence" value="ECO:0007669"/>
    <property type="project" value="UniProtKB-KW"/>
</dbReference>
<dbReference type="AlphaFoldDB" id="A0A5Q0HGD8"/>
<dbReference type="PANTHER" id="PTHR30349">
    <property type="entry name" value="PHAGE INTEGRASE-RELATED"/>
    <property type="match status" value="1"/>
</dbReference>
<dbReference type="GO" id="GO:0015074">
    <property type="term" value="P:DNA integration"/>
    <property type="evidence" value="ECO:0007669"/>
    <property type="project" value="InterPro"/>
</dbReference>
<keyword evidence="1" id="KW-0238">DNA-binding</keyword>
<evidence type="ECO:0000256" key="2">
    <source>
        <dbReference type="ARBA" id="ARBA00023172"/>
    </source>
</evidence>
<name>A0A5Q0HGD8_SACSY</name>
<evidence type="ECO:0000313" key="4">
    <source>
        <dbReference type="EMBL" id="QFZ24792.1"/>
    </source>
</evidence>
<dbReference type="Proteomes" id="UP000325787">
    <property type="component" value="Chromosome"/>
</dbReference>
<evidence type="ECO:0000256" key="1">
    <source>
        <dbReference type="ARBA" id="ARBA00023125"/>
    </source>
</evidence>
<organism evidence="4 5">
    <name type="scientific">Saccharothrix syringae</name>
    <name type="common">Nocardiopsis syringae</name>
    <dbReference type="NCBI Taxonomy" id="103733"/>
    <lineage>
        <taxon>Bacteria</taxon>
        <taxon>Bacillati</taxon>
        <taxon>Actinomycetota</taxon>
        <taxon>Actinomycetes</taxon>
        <taxon>Pseudonocardiales</taxon>
        <taxon>Pseudonocardiaceae</taxon>
        <taxon>Saccharothrix</taxon>
    </lineage>
</organism>
<dbReference type="OrthoDB" id="9803188at2"/>